<dbReference type="GO" id="GO:2001295">
    <property type="term" value="P:malonyl-CoA biosynthetic process"/>
    <property type="evidence" value="ECO:0007669"/>
    <property type="project" value="UniProtKB-UniRule"/>
</dbReference>
<comment type="function">
    <text evidence="4">Component of the acetyl coenzyme A carboxylase (ACC) complex. Biotin carboxylase (BC) catalyzes the carboxylation of biotin on its carrier protein (BCCP) and then the CO(2) group is transferred by the transcarboxylase to acetyl-CoA to form malonyl-CoA.</text>
</comment>
<dbReference type="GO" id="GO:0005524">
    <property type="term" value="F:ATP binding"/>
    <property type="evidence" value="ECO:0007669"/>
    <property type="project" value="UniProtKB-KW"/>
</dbReference>
<evidence type="ECO:0000313" key="6">
    <source>
        <dbReference type="EMBL" id="KYG01160.1"/>
    </source>
</evidence>
<keyword evidence="4" id="KW-0443">Lipid metabolism</keyword>
<reference evidence="6 7" key="1">
    <citation type="submission" date="2014-02" db="EMBL/GenBank/DDBJ databases">
        <title>The small core and large imbalanced accessory genome model reveals a collaborative survival strategy of Sorangium cellulosum strains in nature.</title>
        <authorList>
            <person name="Han K."/>
            <person name="Peng R."/>
            <person name="Blom J."/>
            <person name="Li Y.-Z."/>
        </authorList>
    </citation>
    <scope>NUCLEOTIDE SEQUENCE [LARGE SCALE GENOMIC DNA]</scope>
    <source>
        <strain evidence="6 7">So0007-03</strain>
    </source>
</reference>
<comment type="similarity">
    <text evidence="4">Belongs to the AccD/PCCB family.</text>
</comment>
<keyword evidence="4" id="KW-0444">Lipid biosynthesis</keyword>
<comment type="subunit">
    <text evidence="4">Acetyl-CoA carboxylase is a heterohexamer composed of biotin carboxyl carrier protein (AccB), biotin carboxylase (AccC) and two subunits each of ACCase subunit alpha (AccA) and ACCase subunit beta (AccD).</text>
</comment>
<evidence type="ECO:0000259" key="5">
    <source>
        <dbReference type="PROSITE" id="PS50980"/>
    </source>
</evidence>
<dbReference type="GO" id="GO:0016743">
    <property type="term" value="F:carboxyl- or carbamoyltransferase activity"/>
    <property type="evidence" value="ECO:0007669"/>
    <property type="project" value="UniProtKB-UniRule"/>
</dbReference>
<name>A0A150T914_SORCE</name>
<dbReference type="AlphaFoldDB" id="A0A150T914"/>
<dbReference type="Gene3D" id="3.90.226.10">
    <property type="entry name" value="2-enoyl-CoA Hydratase, Chain A, domain 1"/>
    <property type="match status" value="1"/>
</dbReference>
<comment type="pathway">
    <text evidence="4">Lipid metabolism; malonyl-CoA biosynthesis; malonyl-CoA from acetyl-CoA: step 1/1.</text>
</comment>
<dbReference type="SUPFAM" id="SSF52096">
    <property type="entry name" value="ClpP/crotonase"/>
    <property type="match status" value="1"/>
</dbReference>
<protein>
    <recommendedName>
        <fullName evidence="4">Acetyl-coenzyme A carboxylase carboxyl transferase subunit beta</fullName>
        <shortName evidence="4">ACCase subunit beta</shortName>
        <shortName evidence="4">Acetyl-CoA carboxylase carboxyltransferase subunit beta</shortName>
        <ecNumber evidence="4">2.1.3.15</ecNumber>
    </recommendedName>
</protein>
<comment type="caution">
    <text evidence="6">The sequence shown here is derived from an EMBL/GenBank/DDBJ whole genome shotgun (WGS) entry which is preliminary data.</text>
</comment>
<dbReference type="Proteomes" id="UP000075502">
    <property type="component" value="Unassembled WGS sequence"/>
</dbReference>
<keyword evidence="3 4" id="KW-0275">Fatty acid biosynthesis</keyword>
<evidence type="ECO:0000256" key="1">
    <source>
        <dbReference type="ARBA" id="ARBA00022679"/>
    </source>
</evidence>
<dbReference type="EC" id="2.1.3.15" evidence="4"/>
<dbReference type="PROSITE" id="PS50980">
    <property type="entry name" value="COA_CT_NTER"/>
    <property type="match status" value="1"/>
</dbReference>
<keyword evidence="4" id="KW-0067">ATP-binding</keyword>
<dbReference type="InterPro" id="IPR000438">
    <property type="entry name" value="Acetyl_CoA_COase_Trfase_b_su"/>
</dbReference>
<dbReference type="GO" id="GO:0009317">
    <property type="term" value="C:acetyl-CoA carboxylase complex"/>
    <property type="evidence" value="ECO:0007669"/>
    <property type="project" value="InterPro"/>
</dbReference>
<feature type="domain" description="CoA carboxyltransferase N-terminal" evidence="5">
    <location>
        <begin position="23"/>
        <end position="285"/>
    </location>
</feature>
<evidence type="ECO:0000256" key="2">
    <source>
        <dbReference type="ARBA" id="ARBA00022832"/>
    </source>
</evidence>
<dbReference type="UniPathway" id="UPA00655">
    <property type="reaction ID" value="UER00711"/>
</dbReference>
<keyword evidence="2 4" id="KW-0276">Fatty acid metabolism</keyword>
<feature type="binding site" evidence="4">
    <location>
        <position position="30"/>
    </location>
    <ligand>
        <name>Zn(2+)</name>
        <dbReference type="ChEBI" id="CHEBI:29105"/>
    </ligand>
</feature>
<keyword evidence="4" id="KW-0547">Nucleotide-binding</keyword>
<feature type="binding site" evidence="4">
    <location>
        <position position="27"/>
    </location>
    <ligand>
        <name>Zn(2+)</name>
        <dbReference type="ChEBI" id="CHEBI:29105"/>
    </ligand>
</feature>
<feature type="binding site" evidence="4">
    <location>
        <position position="49"/>
    </location>
    <ligand>
        <name>Zn(2+)</name>
        <dbReference type="ChEBI" id="CHEBI:29105"/>
    </ligand>
</feature>
<keyword evidence="1 4" id="KW-0808">Transferase</keyword>
<dbReference type="InterPro" id="IPR029045">
    <property type="entry name" value="ClpP/crotonase-like_dom_sf"/>
</dbReference>
<evidence type="ECO:0000256" key="3">
    <source>
        <dbReference type="ARBA" id="ARBA00023160"/>
    </source>
</evidence>
<evidence type="ECO:0000313" key="7">
    <source>
        <dbReference type="Proteomes" id="UP000075502"/>
    </source>
</evidence>
<comment type="cofactor">
    <cofactor evidence="4">
        <name>Zn(2+)</name>
        <dbReference type="ChEBI" id="CHEBI:29105"/>
    </cofactor>
    <text evidence="4">Binds 1 zinc ion per subunit.</text>
</comment>
<dbReference type="PRINTS" id="PR01070">
    <property type="entry name" value="ACCCTRFRASEB"/>
</dbReference>
<feature type="zinc finger region" description="C4-type" evidence="4">
    <location>
        <begin position="27"/>
        <end position="49"/>
    </location>
</feature>
<dbReference type="InterPro" id="IPR011762">
    <property type="entry name" value="COA_CT_N"/>
</dbReference>
<dbReference type="PANTHER" id="PTHR42995:SF5">
    <property type="entry name" value="ACETYL-COENZYME A CARBOXYLASE CARBOXYL TRANSFERASE SUBUNIT BETA, CHLOROPLASTIC"/>
    <property type="match status" value="1"/>
</dbReference>
<dbReference type="GO" id="GO:0006633">
    <property type="term" value="P:fatty acid biosynthetic process"/>
    <property type="evidence" value="ECO:0007669"/>
    <property type="project" value="UniProtKB-KW"/>
</dbReference>
<keyword evidence="4" id="KW-0963">Cytoplasm</keyword>
<evidence type="ECO:0000256" key="4">
    <source>
        <dbReference type="HAMAP-Rule" id="MF_01395"/>
    </source>
</evidence>
<feature type="binding site" evidence="4">
    <location>
        <position position="46"/>
    </location>
    <ligand>
        <name>Zn(2+)</name>
        <dbReference type="ChEBI" id="CHEBI:29105"/>
    </ligand>
</feature>
<accession>A0A150T914</accession>
<dbReference type="GO" id="GO:0003989">
    <property type="term" value="F:acetyl-CoA carboxylase activity"/>
    <property type="evidence" value="ECO:0007669"/>
    <property type="project" value="InterPro"/>
</dbReference>
<sequence>MTWPEKTLPTTDASEKRSLGAGVFRRCDGCSHTHDASELARAFEVCSQCGHHHKLDAEGWRRLLLDDGELAQWDDHLVPNDPLGFSDGKSYRDRVAALHKKGRAKEAIEIGRARLSGRDIAYGAFVFAFMGGSMGSVVGEKITRLFERATREELPVVLLQSSGGARMQEGILSLMQMAKSVAALERYRKARLPFISVLLHPTTGGVAASFAFLGDVNIAEPKALIGFAGPRVIENTIRQTLPEGFQRAEFLLDHGMVDAIVPRPEMKAYLATLLQHLVGDRRARR</sequence>
<proteinExistence type="inferred from homology"/>
<dbReference type="Pfam" id="PF01039">
    <property type="entry name" value="Carboxyl_trans"/>
    <property type="match status" value="1"/>
</dbReference>
<keyword evidence="4" id="KW-0479">Metal-binding</keyword>
<dbReference type="NCBIfam" id="TIGR00515">
    <property type="entry name" value="accD"/>
    <property type="match status" value="1"/>
</dbReference>
<dbReference type="GO" id="GO:0008270">
    <property type="term" value="F:zinc ion binding"/>
    <property type="evidence" value="ECO:0007669"/>
    <property type="project" value="UniProtKB-UniRule"/>
</dbReference>
<comment type="subcellular location">
    <subcellularLocation>
        <location evidence="4">Cytoplasm</location>
    </subcellularLocation>
</comment>
<keyword evidence="4" id="KW-0862">Zinc</keyword>
<dbReference type="EMBL" id="JEME01003325">
    <property type="protein sequence ID" value="KYG01160.1"/>
    <property type="molecule type" value="Genomic_DNA"/>
</dbReference>
<organism evidence="6 7">
    <name type="scientific">Sorangium cellulosum</name>
    <name type="common">Polyangium cellulosum</name>
    <dbReference type="NCBI Taxonomy" id="56"/>
    <lineage>
        <taxon>Bacteria</taxon>
        <taxon>Pseudomonadati</taxon>
        <taxon>Myxococcota</taxon>
        <taxon>Polyangia</taxon>
        <taxon>Polyangiales</taxon>
        <taxon>Polyangiaceae</taxon>
        <taxon>Sorangium</taxon>
    </lineage>
</organism>
<dbReference type="InterPro" id="IPR034733">
    <property type="entry name" value="AcCoA_carboxyl_beta"/>
</dbReference>
<gene>
    <name evidence="4" type="primary">accD</name>
    <name evidence="6" type="ORF">BE21_06525</name>
</gene>
<comment type="catalytic activity">
    <reaction evidence="4">
        <text>N(6)-carboxybiotinyl-L-lysyl-[protein] + acetyl-CoA = N(6)-biotinyl-L-lysyl-[protein] + malonyl-CoA</text>
        <dbReference type="Rhea" id="RHEA:54728"/>
        <dbReference type="Rhea" id="RHEA-COMP:10505"/>
        <dbReference type="Rhea" id="RHEA-COMP:10506"/>
        <dbReference type="ChEBI" id="CHEBI:57288"/>
        <dbReference type="ChEBI" id="CHEBI:57384"/>
        <dbReference type="ChEBI" id="CHEBI:83144"/>
        <dbReference type="ChEBI" id="CHEBI:83145"/>
        <dbReference type="EC" id="2.1.3.15"/>
    </reaction>
</comment>
<dbReference type="HAMAP" id="MF_01395">
    <property type="entry name" value="AcetylCoA_CT_beta"/>
    <property type="match status" value="1"/>
</dbReference>
<dbReference type="PANTHER" id="PTHR42995">
    <property type="entry name" value="ACETYL-COENZYME A CARBOXYLASE CARBOXYL TRANSFERASE SUBUNIT BETA, CHLOROPLASTIC"/>
    <property type="match status" value="1"/>
</dbReference>
<keyword evidence="4" id="KW-0863">Zinc-finger</keyword>